<keyword evidence="2" id="KW-1185">Reference proteome</keyword>
<reference evidence="1" key="1">
    <citation type="submission" date="2022-08" db="EMBL/GenBank/DDBJ databases">
        <title>Genome Sequence of Pycnoporus sanguineus.</title>
        <authorList>
            <person name="Buettner E."/>
        </authorList>
    </citation>
    <scope>NUCLEOTIDE SEQUENCE</scope>
    <source>
        <strain evidence="1">CG-C14</strain>
    </source>
</reference>
<organism evidence="1 2">
    <name type="scientific">Trametes sanguinea</name>
    <dbReference type="NCBI Taxonomy" id="158606"/>
    <lineage>
        <taxon>Eukaryota</taxon>
        <taxon>Fungi</taxon>
        <taxon>Dikarya</taxon>
        <taxon>Basidiomycota</taxon>
        <taxon>Agaricomycotina</taxon>
        <taxon>Agaricomycetes</taxon>
        <taxon>Polyporales</taxon>
        <taxon>Polyporaceae</taxon>
        <taxon>Trametes</taxon>
    </lineage>
</organism>
<name>A0ACC1MEI0_9APHY</name>
<sequence>MPVADGERGQERTRPHLFCGPELESTVSLNRRESRGVRATPIERAETGGEESPRGWSWAFATVETGVQLCTRHAQARQRWTYVRVRLRDHGCPVLPGRTLFPHVHDTCALSAGTPVPVNRSLAQWLSNERAGTARDIVSHTAHEATALPIRDYSAS</sequence>
<proteinExistence type="predicted"/>
<dbReference type="Proteomes" id="UP001144978">
    <property type="component" value="Unassembled WGS sequence"/>
</dbReference>
<gene>
    <name evidence="1" type="ORF">NUW54_g14181</name>
</gene>
<evidence type="ECO:0000313" key="1">
    <source>
        <dbReference type="EMBL" id="KAJ2965249.1"/>
    </source>
</evidence>
<accession>A0ACC1MEI0</accession>
<comment type="caution">
    <text evidence="1">The sequence shown here is derived from an EMBL/GenBank/DDBJ whole genome shotgun (WGS) entry which is preliminary data.</text>
</comment>
<protein>
    <submittedName>
        <fullName evidence="1">Uncharacterized protein</fullName>
    </submittedName>
</protein>
<evidence type="ECO:0000313" key="2">
    <source>
        <dbReference type="Proteomes" id="UP001144978"/>
    </source>
</evidence>
<dbReference type="EMBL" id="JANSHE010007098">
    <property type="protein sequence ID" value="KAJ2965249.1"/>
    <property type="molecule type" value="Genomic_DNA"/>
</dbReference>